<evidence type="ECO:0000256" key="1">
    <source>
        <dbReference type="SAM" id="MobiDB-lite"/>
    </source>
</evidence>
<organism evidence="2">
    <name type="scientific">Cyprideis torosa</name>
    <dbReference type="NCBI Taxonomy" id="163714"/>
    <lineage>
        <taxon>Eukaryota</taxon>
        <taxon>Metazoa</taxon>
        <taxon>Ecdysozoa</taxon>
        <taxon>Arthropoda</taxon>
        <taxon>Crustacea</taxon>
        <taxon>Oligostraca</taxon>
        <taxon>Ostracoda</taxon>
        <taxon>Podocopa</taxon>
        <taxon>Podocopida</taxon>
        <taxon>Cytherocopina</taxon>
        <taxon>Cytheroidea</taxon>
        <taxon>Cytherideidae</taxon>
        <taxon>Cyprideis</taxon>
    </lineage>
</organism>
<dbReference type="AlphaFoldDB" id="A0A7R8ZS73"/>
<feature type="compositionally biased region" description="Polar residues" evidence="1">
    <location>
        <begin position="36"/>
        <end position="57"/>
    </location>
</feature>
<gene>
    <name evidence="2" type="ORF">CTOB1V02_LOCUS7928</name>
</gene>
<name>A0A7R8ZS73_9CRUS</name>
<proteinExistence type="predicted"/>
<dbReference type="EMBL" id="OB662436">
    <property type="protein sequence ID" value="CAD7230065.1"/>
    <property type="molecule type" value="Genomic_DNA"/>
</dbReference>
<reference evidence="2" key="1">
    <citation type="submission" date="2020-11" db="EMBL/GenBank/DDBJ databases">
        <authorList>
            <person name="Tran Van P."/>
        </authorList>
    </citation>
    <scope>NUCLEOTIDE SEQUENCE</scope>
</reference>
<protein>
    <submittedName>
        <fullName evidence="2">Uncharacterized protein</fullName>
    </submittedName>
</protein>
<feature type="region of interest" description="Disordered" evidence="1">
    <location>
        <begin position="19"/>
        <end position="78"/>
    </location>
</feature>
<accession>A0A7R8ZS73</accession>
<evidence type="ECO:0000313" key="2">
    <source>
        <dbReference type="EMBL" id="CAD7230065.1"/>
    </source>
</evidence>
<sequence>MPPKRIICTLCSGDLPPRNHNRRRCPLNGREGSDNGGVTSAVQSPLQQVPSEVTGNGSKKRKTSLGEGEVTENGCKKRKTSVGEEEVCDGFGNVSSPLNEPFPGSEDDSMVGSPQASARRFLDSSELQDVPGLHVSFRVSLPSHGFSGNFDEWKTLRRAEAAALVGRPDVCYFLDKDLNQDPSCPLNQEDGRAEVPLEEIQHSLKGASFVSLADAFKEKEKIVQQDICGEVKYLWGRFEFQQAGFGSAKSHFHCGVSVVGDSRERSVSRICGEPEALSNPEYGTDYEDLVNLGIVEGSSALGQYEELIPQASGNVQECDQHFNHAYLSSYASKCEFGRTVVSVRDGGDFNLDARGMQNTKIAGPRHLARIREKLEDKDKLLLREGQMGVVQGFIDGGDTVKIEVALVPAGQIVEECVLENLPVIAVGTVSVSSILLWLCGTVTQTQPIKNKQEAATLTHRRKWMRITCVSCANPSELSDEGVYRERCGLLETDERALPLRCRIVYKASARHVTKTARGAIYQTRIEGVCWRQFGESQCVQLFAAGSLLCDTRVFNYIFIHGDRVVPTRMITRLFLMTTTRLLMFCLVSIFVFVHLVDGFLETWALAKNGIYFQGTKLELDGYRSPRVKNNGMEFGDSGDSNVDDKYREGYKLVENSVKNNGMEFGDSGDSNADYKCREVKTGVSRFSVKIYGLEFGDCGDSNVDDKCWEGYKIGGELIPLQSKELPDQNTTTAWLCPTLTHRRKWITMMVTEAWV</sequence>